<evidence type="ECO:0000313" key="2">
    <source>
        <dbReference type="Proteomes" id="UP000030645"/>
    </source>
</evidence>
<evidence type="ECO:0000313" key="1">
    <source>
        <dbReference type="EMBL" id="EXB96396.1"/>
    </source>
</evidence>
<dbReference type="AlphaFoldDB" id="W9RX59"/>
<accession>W9RX59</accession>
<sequence>MRERERDLFDRNRGNRRWRYFQFLGSETLPPNSSEIKDENFTGFLDESSEFEPEELLYEIGL</sequence>
<keyword evidence="2" id="KW-1185">Reference proteome</keyword>
<organism evidence="1 2">
    <name type="scientific">Morus notabilis</name>
    <dbReference type="NCBI Taxonomy" id="981085"/>
    <lineage>
        <taxon>Eukaryota</taxon>
        <taxon>Viridiplantae</taxon>
        <taxon>Streptophyta</taxon>
        <taxon>Embryophyta</taxon>
        <taxon>Tracheophyta</taxon>
        <taxon>Spermatophyta</taxon>
        <taxon>Magnoliopsida</taxon>
        <taxon>eudicotyledons</taxon>
        <taxon>Gunneridae</taxon>
        <taxon>Pentapetalae</taxon>
        <taxon>rosids</taxon>
        <taxon>fabids</taxon>
        <taxon>Rosales</taxon>
        <taxon>Moraceae</taxon>
        <taxon>Moreae</taxon>
        <taxon>Morus</taxon>
    </lineage>
</organism>
<gene>
    <name evidence="1" type="ORF">L484_023117</name>
</gene>
<dbReference type="EMBL" id="KE345239">
    <property type="protein sequence ID" value="EXB96396.1"/>
    <property type="molecule type" value="Genomic_DNA"/>
</dbReference>
<name>W9RX59_9ROSA</name>
<reference evidence="2" key="1">
    <citation type="submission" date="2013-01" db="EMBL/GenBank/DDBJ databases">
        <title>Draft Genome Sequence of a Mulberry Tree, Morus notabilis C.K. Schneid.</title>
        <authorList>
            <person name="He N."/>
            <person name="Zhao S."/>
        </authorList>
    </citation>
    <scope>NUCLEOTIDE SEQUENCE</scope>
</reference>
<dbReference type="Proteomes" id="UP000030645">
    <property type="component" value="Unassembled WGS sequence"/>
</dbReference>
<proteinExistence type="predicted"/>
<protein>
    <submittedName>
        <fullName evidence="1">Uncharacterized protein</fullName>
    </submittedName>
</protein>